<dbReference type="SMART" id="SM00710">
    <property type="entry name" value="PbH1"/>
    <property type="match status" value="4"/>
</dbReference>
<dbReference type="Pfam" id="PF13432">
    <property type="entry name" value="TPR_16"/>
    <property type="match status" value="2"/>
</dbReference>
<dbReference type="Gene3D" id="1.25.40.10">
    <property type="entry name" value="Tetratricopeptide repeat domain"/>
    <property type="match status" value="2"/>
</dbReference>
<evidence type="ECO:0000313" key="6">
    <source>
        <dbReference type="EMBL" id="MDF0592709.1"/>
    </source>
</evidence>
<dbReference type="SMART" id="SM00028">
    <property type="entry name" value="TPR"/>
    <property type="match status" value="4"/>
</dbReference>
<feature type="repeat" description="TPR" evidence="3">
    <location>
        <begin position="481"/>
        <end position="514"/>
    </location>
</feature>
<organism evidence="6 7">
    <name type="scientific">Candidatus Methanocrinis alkalitolerans</name>
    <dbReference type="NCBI Taxonomy" id="3033395"/>
    <lineage>
        <taxon>Archaea</taxon>
        <taxon>Methanobacteriati</taxon>
        <taxon>Methanobacteriota</taxon>
        <taxon>Stenosarchaea group</taxon>
        <taxon>Methanomicrobia</taxon>
        <taxon>Methanotrichales</taxon>
        <taxon>Methanotrichaceae</taxon>
        <taxon>Methanocrinis</taxon>
    </lineage>
</organism>
<feature type="compositionally biased region" description="Acidic residues" evidence="4">
    <location>
        <begin position="299"/>
        <end position="322"/>
    </location>
</feature>
<reference evidence="6 7" key="1">
    <citation type="submission" date="2023-03" db="EMBL/GenBank/DDBJ databases">
        <title>Whole genome sequencing of Methanotrichaceae archaeon M04Ac.</title>
        <authorList>
            <person name="Khomyakova M.A."/>
            <person name="Merkel A.Y."/>
            <person name="Slobodkin A.I."/>
        </authorList>
    </citation>
    <scope>NUCLEOTIDE SEQUENCE [LARGE SCALE GENOMIC DNA]</scope>
    <source>
        <strain evidence="6 7">M04Ac</strain>
    </source>
</reference>
<feature type="region of interest" description="Disordered" evidence="4">
    <location>
        <begin position="267"/>
        <end position="286"/>
    </location>
</feature>
<dbReference type="InterPro" id="IPR006626">
    <property type="entry name" value="PbH1"/>
</dbReference>
<feature type="repeat" description="TPR" evidence="3">
    <location>
        <begin position="413"/>
        <end position="446"/>
    </location>
</feature>
<dbReference type="PANTHER" id="PTHR44943:SF8">
    <property type="entry name" value="TPR REPEAT-CONTAINING PROTEIN MJ0263"/>
    <property type="match status" value="1"/>
</dbReference>
<feature type="region of interest" description="Disordered" evidence="4">
    <location>
        <begin position="342"/>
        <end position="370"/>
    </location>
</feature>
<dbReference type="InterPro" id="IPR022441">
    <property type="entry name" value="Para_beta_helix_rpt-2"/>
</dbReference>
<keyword evidence="7" id="KW-1185">Reference proteome</keyword>
<evidence type="ECO:0000256" key="3">
    <source>
        <dbReference type="PROSITE-ProRule" id="PRU00339"/>
    </source>
</evidence>
<proteinExistence type="predicted"/>
<dbReference type="SUPFAM" id="SSF51126">
    <property type="entry name" value="Pectin lyase-like"/>
    <property type="match status" value="1"/>
</dbReference>
<dbReference type="SUPFAM" id="SSF48439">
    <property type="entry name" value="Protein prenylyltransferase"/>
    <property type="match status" value="1"/>
</dbReference>
<feature type="domain" description="Carbohydrate-binding/sugar hydrolysis" evidence="5">
    <location>
        <begin position="51"/>
        <end position="182"/>
    </location>
</feature>
<dbReference type="Pfam" id="PF05048">
    <property type="entry name" value="NosD"/>
    <property type="match status" value="1"/>
</dbReference>
<feature type="repeat" description="TPR" evidence="3">
    <location>
        <begin position="379"/>
        <end position="412"/>
    </location>
</feature>
<dbReference type="EMBL" id="JARFPL010000008">
    <property type="protein sequence ID" value="MDF0592709.1"/>
    <property type="molecule type" value="Genomic_DNA"/>
</dbReference>
<feature type="region of interest" description="Disordered" evidence="4">
    <location>
        <begin position="295"/>
        <end position="322"/>
    </location>
</feature>
<dbReference type="InterPro" id="IPR019734">
    <property type="entry name" value="TPR_rpt"/>
</dbReference>
<keyword evidence="1" id="KW-0677">Repeat</keyword>
<dbReference type="NCBIfam" id="TIGR03804">
    <property type="entry name" value="para_beta_helix"/>
    <property type="match status" value="2"/>
</dbReference>
<comment type="caution">
    <text evidence="6">The sequence shown here is derived from an EMBL/GenBank/DDBJ whole genome shotgun (WGS) entry which is preliminary data.</text>
</comment>
<dbReference type="PROSITE" id="PS50005">
    <property type="entry name" value="TPR"/>
    <property type="match status" value="4"/>
</dbReference>
<feature type="compositionally biased region" description="Acidic residues" evidence="4">
    <location>
        <begin position="221"/>
        <end position="240"/>
    </location>
</feature>
<protein>
    <submittedName>
        <fullName evidence="6">Tetratricopeptide repeat protein</fullName>
    </submittedName>
</protein>
<feature type="region of interest" description="Disordered" evidence="4">
    <location>
        <begin position="205"/>
        <end position="240"/>
    </location>
</feature>
<evidence type="ECO:0000256" key="2">
    <source>
        <dbReference type="ARBA" id="ARBA00022803"/>
    </source>
</evidence>
<feature type="repeat" description="TPR" evidence="3">
    <location>
        <begin position="447"/>
        <end position="480"/>
    </location>
</feature>
<evidence type="ECO:0000313" key="7">
    <source>
        <dbReference type="Proteomes" id="UP001215956"/>
    </source>
</evidence>
<evidence type="ECO:0000256" key="1">
    <source>
        <dbReference type="ARBA" id="ARBA00022737"/>
    </source>
</evidence>
<dbReference type="Proteomes" id="UP001215956">
    <property type="component" value="Unassembled WGS sequence"/>
</dbReference>
<dbReference type="InterPro" id="IPR007742">
    <property type="entry name" value="NosD_dom"/>
</dbReference>
<dbReference type="InterPro" id="IPR051685">
    <property type="entry name" value="Ycf3/AcsC/BcsC/TPR_MFPF"/>
</dbReference>
<accession>A0ABT5XDD2</accession>
<feature type="compositionally biased region" description="Acidic residues" evidence="4">
    <location>
        <begin position="342"/>
        <end position="368"/>
    </location>
</feature>
<sequence>MSSKTIVFFSVMALLLSGAEAATITVGSTGADHATIQGAIDAASPGDVVEVEAGTYSENLVVKTTITLRAAGDGTRRPIVDGGGRGSALTILADGVEVEGLILENGGFGWSGIEVRSKDNLIRKNLVTDNRWYGIYLDGSTGTAIEENVVWNNKYGIWINTGSDENRIERNVLEANDNYNAFDLGKNIWDGNFFGDYDGSAPTYAVPGISSVDPSPSGPEREDEAEDETEGPLQEEEVDAEAEEVAGDLASGSDDLLSGEEPLEDIVAEGPAPQDPGSWSGQSLADLGLSLGSAHPEETEVDETEVDETEVDETEVDETEVDEVEEFARAPAFGDAIVDFEEGEAAPEGPGGDEGDEGDGESIEDIQGSEEISVDAYAAEDWLRRGDALADEGRYAEALASYDRALEMEPDFAEAWDGKGDALMMTGSYDKAVRSYERALSIDPTSAESWYHKGNALQMLLRFEEALGCYEEAVRIEPSFAEAWNRKGVILNRLGLYHEALESFDRALAIEPGYAAAWNSKSWAHQMLGEADPAKEAYERARSLGYR</sequence>
<dbReference type="PROSITE" id="PS50293">
    <property type="entry name" value="TPR_REGION"/>
    <property type="match status" value="3"/>
</dbReference>
<dbReference type="PANTHER" id="PTHR44943">
    <property type="entry name" value="CELLULOSE SYNTHASE OPERON PROTEIN C"/>
    <property type="match status" value="1"/>
</dbReference>
<evidence type="ECO:0000256" key="4">
    <source>
        <dbReference type="SAM" id="MobiDB-lite"/>
    </source>
</evidence>
<dbReference type="RefSeq" id="WP_316968417.1">
    <property type="nucleotide sequence ID" value="NZ_JARFPL010000008.1"/>
</dbReference>
<dbReference type="InterPro" id="IPR012334">
    <property type="entry name" value="Pectin_lyas_fold"/>
</dbReference>
<evidence type="ECO:0000259" key="5">
    <source>
        <dbReference type="SMART" id="SM00722"/>
    </source>
</evidence>
<dbReference type="Gene3D" id="2.160.20.10">
    <property type="entry name" value="Single-stranded right-handed beta-helix, Pectin lyase-like"/>
    <property type="match status" value="1"/>
</dbReference>
<keyword evidence="2 3" id="KW-0802">TPR repeat</keyword>
<dbReference type="InterPro" id="IPR011990">
    <property type="entry name" value="TPR-like_helical_dom_sf"/>
</dbReference>
<gene>
    <name evidence="6" type="ORF">P0O24_03835</name>
</gene>
<dbReference type="SMART" id="SM00722">
    <property type="entry name" value="CASH"/>
    <property type="match status" value="1"/>
</dbReference>
<dbReference type="InterPro" id="IPR006633">
    <property type="entry name" value="Carb-bd_sugar_hydrolysis-dom"/>
</dbReference>
<name>A0ABT5XDD2_9EURY</name>
<dbReference type="InterPro" id="IPR011050">
    <property type="entry name" value="Pectin_lyase_fold/virulence"/>
</dbReference>